<evidence type="ECO:0000313" key="7">
    <source>
        <dbReference type="EMBL" id="GIQ82812.1"/>
    </source>
</evidence>
<dbReference type="InterPro" id="IPR050157">
    <property type="entry name" value="PSI_iron-sulfur_center"/>
</dbReference>
<evidence type="ECO:0000256" key="5">
    <source>
        <dbReference type="SAM" id="MobiDB-lite"/>
    </source>
</evidence>
<dbReference type="GO" id="GO:0051539">
    <property type="term" value="F:4 iron, 4 sulfur cluster binding"/>
    <property type="evidence" value="ECO:0007669"/>
    <property type="project" value="UniProtKB-KW"/>
</dbReference>
<keyword evidence="8" id="KW-1185">Reference proteome</keyword>
<dbReference type="InterPro" id="IPR001226">
    <property type="entry name" value="Flavodoxin_CS"/>
</dbReference>
<dbReference type="AlphaFoldDB" id="A0A9K3GHG3"/>
<dbReference type="OrthoDB" id="24785at2759"/>
<dbReference type="Gene3D" id="3.30.70.20">
    <property type="match status" value="1"/>
</dbReference>
<evidence type="ECO:0000256" key="3">
    <source>
        <dbReference type="ARBA" id="ARBA00023004"/>
    </source>
</evidence>
<dbReference type="GO" id="GO:0010181">
    <property type="term" value="F:FMN binding"/>
    <property type="evidence" value="ECO:0007669"/>
    <property type="project" value="InterPro"/>
</dbReference>
<dbReference type="InterPro" id="IPR029039">
    <property type="entry name" value="Flavoprotein-like_sf"/>
</dbReference>
<evidence type="ECO:0000313" key="8">
    <source>
        <dbReference type="Proteomes" id="UP000265618"/>
    </source>
</evidence>
<evidence type="ECO:0000259" key="6">
    <source>
        <dbReference type="PROSITE" id="PS51379"/>
    </source>
</evidence>
<dbReference type="EMBL" id="BDIP01000821">
    <property type="protein sequence ID" value="GIQ82812.1"/>
    <property type="molecule type" value="Genomic_DNA"/>
</dbReference>
<feature type="domain" description="4Fe-4S ferredoxin-type" evidence="6">
    <location>
        <begin position="267"/>
        <end position="297"/>
    </location>
</feature>
<dbReference type="GO" id="GO:0046872">
    <property type="term" value="F:metal ion binding"/>
    <property type="evidence" value="ECO:0007669"/>
    <property type="project" value="UniProtKB-KW"/>
</dbReference>
<keyword evidence="4" id="KW-0411">Iron-sulfur</keyword>
<keyword evidence="1" id="KW-0004">4Fe-4S</keyword>
<accession>A0A9K3GHG3</accession>
<dbReference type="PANTHER" id="PTHR24960:SF79">
    <property type="entry name" value="PHOTOSYSTEM I IRON-SULFUR CENTER"/>
    <property type="match status" value="1"/>
</dbReference>
<comment type="caution">
    <text evidence="7">The sequence shown here is derived from an EMBL/GenBank/DDBJ whole genome shotgun (WGS) entry which is preliminary data.</text>
</comment>
<dbReference type="PROSITE" id="PS51379">
    <property type="entry name" value="4FE4S_FER_2"/>
    <property type="match status" value="2"/>
</dbReference>
<feature type="region of interest" description="Disordered" evidence="5">
    <location>
        <begin position="311"/>
        <end position="348"/>
    </location>
</feature>
<evidence type="ECO:0000256" key="2">
    <source>
        <dbReference type="ARBA" id="ARBA00022723"/>
    </source>
</evidence>
<gene>
    <name evidence="7" type="ORF">KIPB_004017</name>
</gene>
<feature type="region of interest" description="Disordered" evidence="5">
    <location>
        <begin position="136"/>
        <end position="156"/>
    </location>
</feature>
<evidence type="ECO:0000256" key="4">
    <source>
        <dbReference type="ARBA" id="ARBA00023014"/>
    </source>
</evidence>
<protein>
    <recommendedName>
        <fullName evidence="6">4Fe-4S ferredoxin-type domain-containing protein</fullName>
    </recommendedName>
</protein>
<organism evidence="7 8">
    <name type="scientific">Kipferlia bialata</name>
    <dbReference type="NCBI Taxonomy" id="797122"/>
    <lineage>
        <taxon>Eukaryota</taxon>
        <taxon>Metamonada</taxon>
        <taxon>Carpediemonas-like organisms</taxon>
        <taxon>Kipferlia</taxon>
    </lineage>
</organism>
<dbReference type="SUPFAM" id="SSF54862">
    <property type="entry name" value="4Fe-4S ferredoxins"/>
    <property type="match status" value="1"/>
</dbReference>
<evidence type="ECO:0000256" key="1">
    <source>
        <dbReference type="ARBA" id="ARBA00022485"/>
    </source>
</evidence>
<feature type="domain" description="4Fe-4S ferredoxin-type" evidence="6">
    <location>
        <begin position="235"/>
        <end position="264"/>
    </location>
</feature>
<dbReference type="InterPro" id="IPR017896">
    <property type="entry name" value="4Fe4S_Fe-S-bd"/>
</dbReference>
<dbReference type="Pfam" id="PF13237">
    <property type="entry name" value="Fer4_10"/>
    <property type="match status" value="1"/>
</dbReference>
<name>A0A9K3GHG3_9EUKA</name>
<dbReference type="Gene3D" id="3.40.50.360">
    <property type="match status" value="1"/>
</dbReference>
<sequence>MRVSVLFSSSTGHTRAAAEHVRDGMETVTGVSASLCSMVPLYKRLVAHQDGAFPEADAYVFAAWPMFHRPQAFVQEYAKAFPPELLRDKPVAVFCTSQGAPGRLYRVIAAPLRKKGALIASYKDFDVTPLAPPCISQEREASHSETATDTRKRIPETKAASISEWGASLPAAFQRAIDAKNGANPLQLQHETEADPSVTGVSGCGGDSSPRVRVGTNGTPRACTLSHPLYQRIVGPVVVDPDLCVGCGACASACPYDNIVIEGIASYDPAHGSGHPCEGCMSCVSACPNRALSVSPAWVCDTDTGLPVDACTSSSDDAHEDRDPPSDPLDAQSLSDWHGSVEQCGTPW</sequence>
<keyword evidence="3" id="KW-0408">Iron</keyword>
<dbReference type="SUPFAM" id="SSF52218">
    <property type="entry name" value="Flavoproteins"/>
    <property type="match status" value="1"/>
</dbReference>
<dbReference type="PANTHER" id="PTHR24960">
    <property type="entry name" value="PHOTOSYSTEM I IRON-SULFUR CENTER-RELATED"/>
    <property type="match status" value="1"/>
</dbReference>
<reference evidence="7 8" key="1">
    <citation type="journal article" date="2018" name="PLoS ONE">
        <title>The draft genome of Kipferlia bialata reveals reductive genome evolution in fornicate parasites.</title>
        <authorList>
            <person name="Tanifuji G."/>
            <person name="Takabayashi S."/>
            <person name="Kume K."/>
            <person name="Takagi M."/>
            <person name="Nakayama T."/>
            <person name="Kamikawa R."/>
            <person name="Inagaki Y."/>
            <person name="Hashimoto T."/>
        </authorList>
    </citation>
    <scope>NUCLEOTIDE SEQUENCE [LARGE SCALE GENOMIC DNA]</scope>
    <source>
        <strain evidence="7">NY0173</strain>
    </source>
</reference>
<feature type="compositionally biased region" description="Basic and acidic residues" evidence="5">
    <location>
        <begin position="137"/>
        <end position="156"/>
    </location>
</feature>
<dbReference type="InterPro" id="IPR017900">
    <property type="entry name" value="4Fe4S_Fe_S_CS"/>
</dbReference>
<feature type="compositionally biased region" description="Basic and acidic residues" evidence="5">
    <location>
        <begin position="316"/>
        <end position="325"/>
    </location>
</feature>
<keyword evidence="2" id="KW-0479">Metal-binding</keyword>
<dbReference type="PROSITE" id="PS00198">
    <property type="entry name" value="4FE4S_FER_1"/>
    <property type="match status" value="2"/>
</dbReference>
<dbReference type="GO" id="GO:0009055">
    <property type="term" value="F:electron transfer activity"/>
    <property type="evidence" value="ECO:0007669"/>
    <property type="project" value="InterPro"/>
</dbReference>
<feature type="region of interest" description="Disordered" evidence="5">
    <location>
        <begin position="192"/>
        <end position="211"/>
    </location>
</feature>
<dbReference type="PROSITE" id="PS00201">
    <property type="entry name" value="FLAVODOXIN"/>
    <property type="match status" value="1"/>
</dbReference>
<dbReference type="Proteomes" id="UP000265618">
    <property type="component" value="Unassembled WGS sequence"/>
</dbReference>
<proteinExistence type="predicted"/>